<evidence type="ECO:0000259" key="3">
    <source>
        <dbReference type="PROSITE" id="PS50156"/>
    </source>
</evidence>
<protein>
    <recommendedName>
        <fullName evidence="3">SSD domain-containing protein</fullName>
    </recommendedName>
</protein>
<feature type="transmembrane region" description="Helical" evidence="2">
    <location>
        <begin position="379"/>
        <end position="404"/>
    </location>
</feature>
<dbReference type="GO" id="GO:0005886">
    <property type="term" value="C:plasma membrane"/>
    <property type="evidence" value="ECO:0000318"/>
    <property type="project" value="GO_Central"/>
</dbReference>
<feature type="transmembrane region" description="Helical" evidence="2">
    <location>
        <begin position="676"/>
        <end position="695"/>
    </location>
</feature>
<feature type="transmembrane region" description="Helical" evidence="2">
    <location>
        <begin position="461"/>
        <end position="489"/>
    </location>
</feature>
<keyword evidence="2" id="KW-1133">Transmembrane helix</keyword>
<feature type="transmembrane region" description="Helical" evidence="2">
    <location>
        <begin position="333"/>
        <end position="358"/>
    </location>
</feature>
<organism evidence="4 5">
    <name type="scientific">Pristionchus pacificus</name>
    <name type="common">Parasitic nematode worm</name>
    <dbReference type="NCBI Taxonomy" id="54126"/>
    <lineage>
        <taxon>Eukaryota</taxon>
        <taxon>Metazoa</taxon>
        <taxon>Ecdysozoa</taxon>
        <taxon>Nematoda</taxon>
        <taxon>Chromadorea</taxon>
        <taxon>Rhabditida</taxon>
        <taxon>Rhabditina</taxon>
        <taxon>Diplogasteromorpha</taxon>
        <taxon>Diplogasteroidea</taxon>
        <taxon>Neodiplogasteridae</taxon>
        <taxon>Pristionchus</taxon>
    </lineage>
</organism>
<sequence>MFHEETITVFRTLFFPGERMLFRAGLLSLGEIIGRRPLLFAIPSAVLAVTAIVAFVFAPRNVILNMEDGFSSKYAESHRANSLQVSFFAGEGASGKPWYMGLFAEPRNRSKGNILNTKEYEEFAGFYKSIKKDLTIMSNERGNFTFMDYCGEMCHLNDPLFKTMGVYNMIGWISGMKVQWPVTQVMQYNANIGKHLFHRTEDKHGELTDVDLGALYFMLFDNGTEMSQALKNFETAAYIEANRHNTDPTKKTNLIIHSAVGMEGEIKRGLGIVGNYFAVGAVFLLAFLIAAIAIESFVHSRLSLLSFGLVPCAFFLPIFASVSAFALCTVLQMPFNIMMLMTPVVAIGLTLDSVLHVYNSWLHVDRDMQYGSNEAQLGYVFESCIASVLINGLSFVPLAFGIFLPTEAFGNLFLTMALTAAFSTFYVIFLFTPLMVILVPCKSHMKINEKTSKPLEAFWNVMSLSFSVSIALRLVSLIVVAAGFAATIYGMNNGMKSNVDYRSLLPPYSASRKGAGIMTDTVWPDLLHIIFFVESPPDFGNPEEFGAFTRFLNESSSLPYAMGKDADMNWLSDFPLVTNTPANVDRFNMSLFRSFITHDVYKAWNSGIKYKWNKDGTPDIKEMIVMTAFNGTRSLAGKARLINQCRELAAKYPQFDLIPFDTEVAMVDVLNELPQYAIGFPIALSVFIFALFLIFSPNLASAAVAAATSFVLSYLILGCTLLLGMELNPFTMAFLLLSISLVGRLVVHITFHYHESGLYKDTKVGETPKFSKSRVSRTLQRSTVPTLLSSLLGVILLLPLPFNPIPMFTYFGLLGSIQLGLGLLFSFLFLPLLLHSVPRALIGEGLIYTRH</sequence>
<feature type="transmembrane region" description="Helical" evidence="2">
    <location>
        <begin position="808"/>
        <end position="834"/>
    </location>
</feature>
<dbReference type="Gene3D" id="1.20.1640.10">
    <property type="entry name" value="Multidrug efflux transporter AcrB transmembrane domain"/>
    <property type="match status" value="2"/>
</dbReference>
<comment type="similarity">
    <text evidence="1">Belongs to the patched family.</text>
</comment>
<dbReference type="AlphaFoldDB" id="A0A8R1UK86"/>
<feature type="transmembrane region" description="Helical" evidence="2">
    <location>
        <begin position="38"/>
        <end position="58"/>
    </location>
</feature>
<dbReference type="SUPFAM" id="SSF82866">
    <property type="entry name" value="Multidrug efflux transporter AcrB transmembrane domain"/>
    <property type="match status" value="2"/>
</dbReference>
<feature type="transmembrane region" description="Helical" evidence="2">
    <location>
        <begin position="702"/>
        <end position="724"/>
    </location>
</feature>
<dbReference type="GO" id="GO:0006897">
    <property type="term" value="P:endocytosis"/>
    <property type="evidence" value="ECO:0000318"/>
    <property type="project" value="GO_Central"/>
</dbReference>
<feature type="transmembrane region" description="Helical" evidence="2">
    <location>
        <begin position="276"/>
        <end position="297"/>
    </location>
</feature>
<evidence type="ECO:0000256" key="1">
    <source>
        <dbReference type="ARBA" id="ARBA00005585"/>
    </source>
</evidence>
<feature type="transmembrane region" description="Helical" evidence="2">
    <location>
        <begin position="304"/>
        <end position="327"/>
    </location>
</feature>
<keyword evidence="2" id="KW-0812">Transmembrane</keyword>
<feature type="transmembrane region" description="Helical" evidence="2">
    <location>
        <begin position="416"/>
        <end position="440"/>
    </location>
</feature>
<dbReference type="PROSITE" id="PS50156">
    <property type="entry name" value="SSD"/>
    <property type="match status" value="1"/>
</dbReference>
<feature type="domain" description="SSD" evidence="3">
    <location>
        <begin position="275"/>
        <end position="437"/>
    </location>
</feature>
<dbReference type="InterPro" id="IPR000731">
    <property type="entry name" value="SSD"/>
</dbReference>
<feature type="transmembrane region" description="Helical" evidence="2">
    <location>
        <begin position="782"/>
        <end position="802"/>
    </location>
</feature>
<keyword evidence="2" id="KW-0472">Membrane</keyword>
<dbReference type="GO" id="GO:0018996">
    <property type="term" value="P:molting cycle, collagen and cuticulin-based cuticle"/>
    <property type="evidence" value="ECO:0000318"/>
    <property type="project" value="GO_Central"/>
</dbReference>
<dbReference type="EnsemblMetazoa" id="PPA29990.1">
    <property type="protein sequence ID" value="PPA29990.1"/>
    <property type="gene ID" value="WBGene00202858"/>
</dbReference>
<feature type="transmembrane region" description="Helical" evidence="2">
    <location>
        <begin position="730"/>
        <end position="751"/>
    </location>
</feature>
<dbReference type="PANTHER" id="PTHR10796:SF189">
    <property type="entry name" value="SSD DOMAIN-CONTAINING PROTEIN"/>
    <property type="match status" value="1"/>
</dbReference>
<dbReference type="Proteomes" id="UP000005239">
    <property type="component" value="Unassembled WGS sequence"/>
</dbReference>
<evidence type="ECO:0000313" key="5">
    <source>
        <dbReference type="Proteomes" id="UP000005239"/>
    </source>
</evidence>
<dbReference type="InterPro" id="IPR051697">
    <property type="entry name" value="Patched_domain-protein"/>
</dbReference>
<proteinExistence type="inferred from homology"/>
<accession>A0A8R1UK86</accession>
<dbReference type="GO" id="GO:0030659">
    <property type="term" value="C:cytoplasmic vesicle membrane"/>
    <property type="evidence" value="ECO:0000318"/>
    <property type="project" value="GO_Central"/>
</dbReference>
<name>A0A8R1UK86_PRIPA</name>
<reference evidence="5" key="1">
    <citation type="journal article" date="2008" name="Nat. Genet.">
        <title>The Pristionchus pacificus genome provides a unique perspective on nematode lifestyle and parasitism.</title>
        <authorList>
            <person name="Dieterich C."/>
            <person name="Clifton S.W."/>
            <person name="Schuster L.N."/>
            <person name="Chinwalla A."/>
            <person name="Delehaunty K."/>
            <person name="Dinkelacker I."/>
            <person name="Fulton L."/>
            <person name="Fulton R."/>
            <person name="Godfrey J."/>
            <person name="Minx P."/>
            <person name="Mitreva M."/>
            <person name="Roeseler W."/>
            <person name="Tian H."/>
            <person name="Witte H."/>
            <person name="Yang S.P."/>
            <person name="Wilson R.K."/>
            <person name="Sommer R.J."/>
        </authorList>
    </citation>
    <scope>NUCLEOTIDE SEQUENCE [LARGE SCALE GENOMIC DNA]</scope>
    <source>
        <strain evidence="5">PS312</strain>
    </source>
</reference>
<reference evidence="4" key="2">
    <citation type="submission" date="2022-06" db="UniProtKB">
        <authorList>
            <consortium name="EnsemblMetazoa"/>
        </authorList>
    </citation>
    <scope>IDENTIFICATION</scope>
    <source>
        <strain evidence="4">PS312</strain>
    </source>
</reference>
<gene>
    <name evidence="4" type="primary">WBGene00202858</name>
</gene>
<keyword evidence="5" id="KW-1185">Reference proteome</keyword>
<evidence type="ECO:0000313" key="4">
    <source>
        <dbReference type="EnsemblMetazoa" id="PPA29990.1"/>
    </source>
</evidence>
<evidence type="ECO:0000256" key="2">
    <source>
        <dbReference type="SAM" id="Phobius"/>
    </source>
</evidence>
<dbReference type="PANTHER" id="PTHR10796">
    <property type="entry name" value="PATCHED-RELATED"/>
    <property type="match status" value="1"/>
</dbReference>